<evidence type="ECO:0000259" key="7">
    <source>
        <dbReference type="Pfam" id="PF09335"/>
    </source>
</evidence>
<gene>
    <name evidence="8" type="ORF">SD71_07400</name>
</gene>
<dbReference type="Proteomes" id="UP000054526">
    <property type="component" value="Unassembled WGS sequence"/>
</dbReference>
<feature type="transmembrane region" description="Helical" evidence="6">
    <location>
        <begin position="168"/>
        <end position="188"/>
    </location>
</feature>
<dbReference type="PANTHER" id="PTHR12677:SF59">
    <property type="entry name" value="GOLGI APPARATUS MEMBRANE PROTEIN TVP38-RELATED"/>
    <property type="match status" value="1"/>
</dbReference>
<comment type="similarity">
    <text evidence="6">Belongs to the TVP38/TMEM64 family.</text>
</comment>
<dbReference type="InterPro" id="IPR032816">
    <property type="entry name" value="VTT_dom"/>
</dbReference>
<dbReference type="Pfam" id="PF09335">
    <property type="entry name" value="VTT_dom"/>
    <property type="match status" value="1"/>
</dbReference>
<feature type="domain" description="VTT" evidence="7">
    <location>
        <begin position="71"/>
        <end position="189"/>
    </location>
</feature>
<evidence type="ECO:0000256" key="4">
    <source>
        <dbReference type="ARBA" id="ARBA00022989"/>
    </source>
</evidence>
<evidence type="ECO:0000256" key="2">
    <source>
        <dbReference type="ARBA" id="ARBA00022475"/>
    </source>
</evidence>
<dbReference type="EMBL" id="JXAL01000008">
    <property type="protein sequence ID" value="KIL36434.1"/>
    <property type="molecule type" value="Genomic_DNA"/>
</dbReference>
<feature type="transmembrane region" description="Helical" evidence="6">
    <location>
        <begin position="200"/>
        <end position="221"/>
    </location>
</feature>
<organism evidence="8 9">
    <name type="scientific">Cohnella kolymensis</name>
    <dbReference type="NCBI Taxonomy" id="1590652"/>
    <lineage>
        <taxon>Bacteria</taxon>
        <taxon>Bacillati</taxon>
        <taxon>Bacillota</taxon>
        <taxon>Bacilli</taxon>
        <taxon>Bacillales</taxon>
        <taxon>Paenibacillaceae</taxon>
        <taxon>Cohnella</taxon>
    </lineage>
</organism>
<evidence type="ECO:0000313" key="9">
    <source>
        <dbReference type="Proteomes" id="UP000054526"/>
    </source>
</evidence>
<feature type="transmembrane region" description="Helical" evidence="6">
    <location>
        <begin position="57"/>
        <end position="79"/>
    </location>
</feature>
<comment type="caution">
    <text evidence="8">The sequence shown here is derived from an EMBL/GenBank/DDBJ whole genome shotgun (WGS) entry which is preliminary data.</text>
</comment>
<keyword evidence="3 6" id="KW-0812">Transmembrane</keyword>
<name>A0ABR5A5U7_9BACL</name>
<sequence>MKTGSFRFEQLERGRVDLFKKVGVIGIYTVAALLLWLNRSSLILWMESDTEWYRNILIVLLALVIAIVPALPYGIVAAVMGAKFGAFTGSLLNVTISVLAALILFMLVRRTFSEQQRTKAANVKGIRFLTKFTETNPFFTILFARLLPIVPAQAVNIYAAITRIAWKPYIIATAIGKVPFIIMVTLLGDRFLQNADFREVFIIVGLYAVFIGVVYVVYRFYVHRVRESRTQGES</sequence>
<keyword evidence="2 6" id="KW-1003">Cell membrane</keyword>
<evidence type="ECO:0000256" key="1">
    <source>
        <dbReference type="ARBA" id="ARBA00004651"/>
    </source>
</evidence>
<evidence type="ECO:0000256" key="5">
    <source>
        <dbReference type="ARBA" id="ARBA00023136"/>
    </source>
</evidence>
<keyword evidence="5 6" id="KW-0472">Membrane</keyword>
<keyword evidence="9" id="KW-1185">Reference proteome</keyword>
<reference evidence="8 9" key="1">
    <citation type="submission" date="2014-12" db="EMBL/GenBank/DDBJ databases">
        <title>Draft genome sequence of Cohnella kolymensis strain B-2846.</title>
        <authorList>
            <person name="Karlyshev A.V."/>
            <person name="Kudryashova E.B."/>
        </authorList>
    </citation>
    <scope>NUCLEOTIDE SEQUENCE [LARGE SCALE GENOMIC DNA]</scope>
    <source>
        <strain evidence="8 9">VKM B-2846</strain>
    </source>
</reference>
<proteinExistence type="inferred from homology"/>
<evidence type="ECO:0000313" key="8">
    <source>
        <dbReference type="EMBL" id="KIL36434.1"/>
    </source>
</evidence>
<feature type="transmembrane region" description="Helical" evidence="6">
    <location>
        <begin position="91"/>
        <end position="108"/>
    </location>
</feature>
<evidence type="ECO:0000256" key="3">
    <source>
        <dbReference type="ARBA" id="ARBA00022692"/>
    </source>
</evidence>
<feature type="transmembrane region" description="Helical" evidence="6">
    <location>
        <begin position="21"/>
        <end position="37"/>
    </location>
</feature>
<protein>
    <recommendedName>
        <fullName evidence="6">TVP38/TMEM64 family membrane protein</fullName>
    </recommendedName>
</protein>
<keyword evidence="4 6" id="KW-1133">Transmembrane helix</keyword>
<comment type="subcellular location">
    <subcellularLocation>
        <location evidence="1 6">Cell membrane</location>
        <topology evidence="1 6">Multi-pass membrane protein</topology>
    </subcellularLocation>
</comment>
<feature type="transmembrane region" description="Helical" evidence="6">
    <location>
        <begin position="138"/>
        <end position="161"/>
    </location>
</feature>
<evidence type="ECO:0000256" key="6">
    <source>
        <dbReference type="RuleBase" id="RU366058"/>
    </source>
</evidence>
<dbReference type="InterPro" id="IPR015414">
    <property type="entry name" value="TMEM64"/>
</dbReference>
<accession>A0ABR5A5U7</accession>
<dbReference type="PANTHER" id="PTHR12677">
    <property type="entry name" value="GOLGI APPARATUS MEMBRANE PROTEIN TVP38-RELATED"/>
    <property type="match status" value="1"/>
</dbReference>